<dbReference type="RefSeq" id="WP_168083805.1">
    <property type="nucleotide sequence ID" value="NZ_JAAVJI010000004.1"/>
</dbReference>
<dbReference type="Proteomes" id="UP000746535">
    <property type="component" value="Unassembled WGS sequence"/>
</dbReference>
<evidence type="ECO:0000256" key="1">
    <source>
        <dbReference type="ARBA" id="ARBA00002190"/>
    </source>
</evidence>
<dbReference type="NCBIfam" id="NF033543">
    <property type="entry name" value="transpos_IS256"/>
    <property type="match status" value="1"/>
</dbReference>
<dbReference type="PANTHER" id="PTHR33217:SF5">
    <property type="entry name" value="MUTATOR FAMILY TRANSPOSASE"/>
    <property type="match status" value="1"/>
</dbReference>
<dbReference type="Pfam" id="PF00872">
    <property type="entry name" value="Transposase_mut"/>
    <property type="match status" value="1"/>
</dbReference>
<gene>
    <name evidence="8" type="ORF">HBH25_10235</name>
</gene>
<evidence type="ECO:0000256" key="6">
    <source>
        <dbReference type="RuleBase" id="RU365089"/>
    </source>
</evidence>
<evidence type="ECO:0000256" key="2">
    <source>
        <dbReference type="ARBA" id="ARBA00010961"/>
    </source>
</evidence>
<protein>
    <recommendedName>
        <fullName evidence="6">Mutator family transposase</fullName>
    </recommendedName>
</protein>
<accession>A0ABX0YD88</accession>
<dbReference type="PROSITE" id="PS01007">
    <property type="entry name" value="TRANSPOSASE_MUTATOR"/>
    <property type="match status" value="1"/>
</dbReference>
<sequence length="416" mass="46983">MPTKKKPELRKLPKIPKELLEQFDGGMMTAEAIEDASAAFKKALIERALNAELGHHLGYPPGAQRPEDETNQRNGKSSKTVLTGDGPIRLDTPRDRDGSFSPILIPKHERRFTGFDDKIIAMYARGMTVREIRAFLSEQYGTDVSPDFISSVTDEVMAEIGAWQQRPLEPMYPVIFFDAMRVKIREEGLVRNKAIYLALGVLPDGTRDILGIWIENTEGAKFWMKVFNDLKTRGVEDVLIAVTDGLKGMPEALGAVFPETTLQTCIVHLIRNSLDYAGWDKRRELAKALKPIYQAINAEAAEQALEAFDHGPWGQKYPTVTTAWRRAWDRVIPFFAFPPAIRKVIYTTNAIESVNAQLRKIIKTRGHFPTDDAATKLIWLGLRNITAKWGSAAHDWKSAMNQFAVLYGDRFIRPTW</sequence>
<reference evidence="8 9" key="1">
    <citation type="submission" date="2020-03" db="EMBL/GenBank/DDBJ databases">
        <authorList>
            <person name="Wang L."/>
            <person name="He N."/>
            <person name="Li Y."/>
            <person name="Fang Y."/>
            <person name="Zhang F."/>
        </authorList>
    </citation>
    <scope>NUCLEOTIDE SEQUENCE [LARGE SCALE GENOMIC DNA]</scope>
    <source>
        <strain evidence="9">hsmgli-8</strain>
    </source>
</reference>
<name>A0ABX0YD88_9PSED</name>
<comment type="function">
    <text evidence="1 6">Required for the transposition of the insertion element.</text>
</comment>
<comment type="caution">
    <text evidence="8">The sequence shown here is derived from an EMBL/GenBank/DDBJ whole genome shotgun (WGS) entry which is preliminary data.</text>
</comment>
<dbReference type="InterPro" id="IPR001207">
    <property type="entry name" value="Transposase_mutator"/>
</dbReference>
<keyword evidence="3 6" id="KW-0815">Transposition</keyword>
<evidence type="ECO:0000256" key="7">
    <source>
        <dbReference type="SAM" id="MobiDB-lite"/>
    </source>
</evidence>
<organism evidence="8 9">
    <name type="scientific">Pseudomonas quercus</name>
    <dbReference type="NCBI Taxonomy" id="2722792"/>
    <lineage>
        <taxon>Bacteria</taxon>
        <taxon>Pseudomonadati</taxon>
        <taxon>Pseudomonadota</taxon>
        <taxon>Gammaproteobacteria</taxon>
        <taxon>Pseudomonadales</taxon>
        <taxon>Pseudomonadaceae</taxon>
        <taxon>Pseudomonas</taxon>
    </lineage>
</organism>
<dbReference type="EMBL" id="JAAVJI010000004">
    <property type="protein sequence ID" value="NJP01242.1"/>
    <property type="molecule type" value="Genomic_DNA"/>
</dbReference>
<proteinExistence type="inferred from homology"/>
<keyword evidence="5 6" id="KW-0233">DNA recombination</keyword>
<feature type="region of interest" description="Disordered" evidence="7">
    <location>
        <begin position="55"/>
        <end position="102"/>
    </location>
</feature>
<dbReference type="PANTHER" id="PTHR33217">
    <property type="entry name" value="TRANSPOSASE FOR INSERTION SEQUENCE ELEMENT IS1081"/>
    <property type="match status" value="1"/>
</dbReference>
<evidence type="ECO:0000256" key="5">
    <source>
        <dbReference type="ARBA" id="ARBA00023172"/>
    </source>
</evidence>
<feature type="compositionally biased region" description="Polar residues" evidence="7">
    <location>
        <begin position="72"/>
        <end position="81"/>
    </location>
</feature>
<keyword evidence="6" id="KW-0814">Transposable element</keyword>
<evidence type="ECO:0000256" key="4">
    <source>
        <dbReference type="ARBA" id="ARBA00023125"/>
    </source>
</evidence>
<comment type="similarity">
    <text evidence="2 6">Belongs to the transposase mutator family.</text>
</comment>
<evidence type="ECO:0000313" key="8">
    <source>
        <dbReference type="EMBL" id="NJP01242.1"/>
    </source>
</evidence>
<keyword evidence="9" id="KW-1185">Reference proteome</keyword>
<evidence type="ECO:0000313" key="9">
    <source>
        <dbReference type="Proteomes" id="UP000746535"/>
    </source>
</evidence>
<keyword evidence="4 6" id="KW-0238">DNA-binding</keyword>
<evidence type="ECO:0000256" key="3">
    <source>
        <dbReference type="ARBA" id="ARBA00022578"/>
    </source>
</evidence>